<evidence type="ECO:0000259" key="1">
    <source>
        <dbReference type="Pfam" id="PF03068"/>
    </source>
</evidence>
<comment type="caution">
    <text evidence="2">The sequence shown here is derived from an EMBL/GenBank/DDBJ whole genome shotgun (WGS) entry which is preliminary data.</text>
</comment>
<reference evidence="2" key="1">
    <citation type="submission" date="2021-05" db="EMBL/GenBank/DDBJ databases">
        <title>Comparative genomics of three Colletotrichum scovillei strains and genetic complementation revealed genes involved fungal growth and virulence on chili pepper.</title>
        <authorList>
            <person name="Hsieh D.-K."/>
            <person name="Chuang S.-C."/>
            <person name="Chen C.-Y."/>
            <person name="Chao Y.-T."/>
            <person name="Lu M.-Y.J."/>
            <person name="Lee M.-H."/>
            <person name="Shih M.-C."/>
        </authorList>
    </citation>
    <scope>NUCLEOTIDE SEQUENCE</scope>
    <source>
        <strain evidence="2">Coll-153</strain>
    </source>
</reference>
<dbReference type="Pfam" id="PF03068">
    <property type="entry name" value="PAD"/>
    <property type="match status" value="1"/>
</dbReference>
<dbReference type="GO" id="GO:0005509">
    <property type="term" value="F:calcium ion binding"/>
    <property type="evidence" value="ECO:0007669"/>
    <property type="project" value="InterPro"/>
</dbReference>
<evidence type="ECO:0000313" key="3">
    <source>
        <dbReference type="Proteomes" id="UP000699042"/>
    </source>
</evidence>
<dbReference type="GO" id="GO:0005737">
    <property type="term" value="C:cytoplasm"/>
    <property type="evidence" value="ECO:0007669"/>
    <property type="project" value="InterPro"/>
</dbReference>
<dbReference type="Gene3D" id="3.75.10.10">
    <property type="entry name" value="L-arginine/glycine Amidinotransferase, Chain A"/>
    <property type="match status" value="1"/>
</dbReference>
<keyword evidence="3" id="KW-1185">Reference proteome</keyword>
<evidence type="ECO:0000313" key="2">
    <source>
        <dbReference type="EMBL" id="KAG7054385.1"/>
    </source>
</evidence>
<dbReference type="EMBL" id="JAESDN010000003">
    <property type="protein sequence ID" value="KAG7054385.1"/>
    <property type="molecule type" value="Genomic_DNA"/>
</dbReference>
<protein>
    <submittedName>
        <fullName evidence="2">Arginine deiminase type-3</fullName>
    </submittedName>
</protein>
<dbReference type="AlphaFoldDB" id="A0A9P7UKT3"/>
<organism evidence="2 3">
    <name type="scientific">Colletotrichum scovillei</name>
    <dbReference type="NCBI Taxonomy" id="1209932"/>
    <lineage>
        <taxon>Eukaryota</taxon>
        <taxon>Fungi</taxon>
        <taxon>Dikarya</taxon>
        <taxon>Ascomycota</taxon>
        <taxon>Pezizomycotina</taxon>
        <taxon>Sordariomycetes</taxon>
        <taxon>Hypocreomycetidae</taxon>
        <taxon>Glomerellales</taxon>
        <taxon>Glomerellaceae</taxon>
        <taxon>Colletotrichum</taxon>
        <taxon>Colletotrichum acutatum species complex</taxon>
    </lineage>
</organism>
<accession>A0A9P7UKT3</accession>
<feature type="domain" description="Protein-arginine deiminase C-terminal" evidence="1">
    <location>
        <begin position="118"/>
        <end position="218"/>
    </location>
</feature>
<name>A0A9P7UKT3_9PEZI</name>
<dbReference type="Proteomes" id="UP000699042">
    <property type="component" value="Unassembled WGS sequence"/>
</dbReference>
<sequence length="222" mass="25019">MQISTSRESFKQTRARILQRRLQTSTPQARLGRTTEEIPIDIASNIFTHINATTEAAAKRDGEVTVHFNLHVNTSIFSIAVQLKVTPVLTHHHLQRVKTLINAATNESNPIQLESVYIEPAYATMSGPNSAFSIRIILRSAQSTRTGGRQVFEQLRGKGVGGFQPKEGHRGFRHLEINSFENLETVPPYSSKSGIRYPVGRMIQVKNFEKMPAESMTRFFDR</sequence>
<gene>
    <name evidence="2" type="ORF">JMJ77_001452</name>
</gene>
<proteinExistence type="predicted"/>
<dbReference type="InterPro" id="IPR013530">
    <property type="entry name" value="PAD_C"/>
</dbReference>
<dbReference type="GO" id="GO:0004668">
    <property type="term" value="F:protein-arginine deiminase activity"/>
    <property type="evidence" value="ECO:0007669"/>
    <property type="project" value="InterPro"/>
</dbReference>